<evidence type="ECO:0000313" key="3">
    <source>
        <dbReference type="EMBL" id="MBG6087001.1"/>
    </source>
</evidence>
<dbReference type="RefSeq" id="WP_197009927.1">
    <property type="nucleotide sequence ID" value="NZ_BAABES010000007.1"/>
</dbReference>
<comment type="caution">
    <text evidence="3">The sequence shown here is derived from an EMBL/GenBank/DDBJ whole genome shotgun (WGS) entry which is preliminary data.</text>
</comment>
<dbReference type="GO" id="GO:0015074">
    <property type="term" value="P:DNA integration"/>
    <property type="evidence" value="ECO:0007669"/>
    <property type="project" value="InterPro"/>
</dbReference>
<dbReference type="AlphaFoldDB" id="A0A931DG90"/>
<protein>
    <submittedName>
        <fullName evidence="3">Integrase</fullName>
    </submittedName>
</protein>
<dbReference type="InterPro" id="IPR002104">
    <property type="entry name" value="Integrase_catalytic"/>
</dbReference>
<evidence type="ECO:0000313" key="4">
    <source>
        <dbReference type="Proteomes" id="UP000614047"/>
    </source>
</evidence>
<keyword evidence="4" id="KW-1185">Reference proteome</keyword>
<dbReference type="EMBL" id="JADOUA010000001">
    <property type="protein sequence ID" value="MBG6087001.1"/>
    <property type="molecule type" value="Genomic_DNA"/>
</dbReference>
<name>A0A931DG90_9ACTN</name>
<reference evidence="3" key="1">
    <citation type="submission" date="2020-11" db="EMBL/GenBank/DDBJ databases">
        <title>Sequencing the genomes of 1000 actinobacteria strains.</title>
        <authorList>
            <person name="Klenk H.-P."/>
        </authorList>
    </citation>
    <scope>NUCLEOTIDE SEQUENCE</scope>
    <source>
        <strain evidence="3">DSM 43175</strain>
    </source>
</reference>
<dbReference type="Gene3D" id="1.10.443.10">
    <property type="entry name" value="Intergrase catalytic core"/>
    <property type="match status" value="1"/>
</dbReference>
<accession>A0A931DG90</accession>
<sequence length="107" mass="12082">MLILVLGLRRGEMLGLRWDDVDLDKAELTVGWQIQHIRGQLLHRETRTESSDAVLPLPDICVTALSEREKDQAAARDRAEEPWPDLGLVFRFPRRGPAFGIGGRGPR</sequence>
<keyword evidence="1" id="KW-0233">DNA recombination</keyword>
<organism evidence="3 4">
    <name type="scientific">Actinomadura viridis</name>
    <dbReference type="NCBI Taxonomy" id="58110"/>
    <lineage>
        <taxon>Bacteria</taxon>
        <taxon>Bacillati</taxon>
        <taxon>Actinomycetota</taxon>
        <taxon>Actinomycetes</taxon>
        <taxon>Streptosporangiales</taxon>
        <taxon>Thermomonosporaceae</taxon>
        <taxon>Actinomadura</taxon>
    </lineage>
</organism>
<dbReference type="Proteomes" id="UP000614047">
    <property type="component" value="Unassembled WGS sequence"/>
</dbReference>
<dbReference type="InterPro" id="IPR013762">
    <property type="entry name" value="Integrase-like_cat_sf"/>
</dbReference>
<proteinExistence type="predicted"/>
<feature type="domain" description="Tyr recombinase" evidence="2">
    <location>
        <begin position="1"/>
        <end position="107"/>
    </location>
</feature>
<evidence type="ECO:0000259" key="2">
    <source>
        <dbReference type="PROSITE" id="PS51898"/>
    </source>
</evidence>
<dbReference type="GO" id="GO:0006310">
    <property type="term" value="P:DNA recombination"/>
    <property type="evidence" value="ECO:0007669"/>
    <property type="project" value="UniProtKB-KW"/>
</dbReference>
<gene>
    <name evidence="3" type="ORF">IW256_001114</name>
</gene>
<evidence type="ECO:0000256" key="1">
    <source>
        <dbReference type="ARBA" id="ARBA00023172"/>
    </source>
</evidence>
<dbReference type="InterPro" id="IPR011010">
    <property type="entry name" value="DNA_brk_join_enz"/>
</dbReference>
<dbReference type="GO" id="GO:0003677">
    <property type="term" value="F:DNA binding"/>
    <property type="evidence" value="ECO:0007669"/>
    <property type="project" value="InterPro"/>
</dbReference>
<dbReference type="PROSITE" id="PS51898">
    <property type="entry name" value="TYR_RECOMBINASE"/>
    <property type="match status" value="1"/>
</dbReference>
<dbReference type="SUPFAM" id="SSF56349">
    <property type="entry name" value="DNA breaking-rejoining enzymes"/>
    <property type="match status" value="1"/>
</dbReference>